<accession>A0A0I9U8W0</accession>
<comment type="caution">
    <text evidence="2">The sequence shown here is derived from an EMBL/GenBank/DDBJ whole genome shotgun (WGS) entry which is preliminary data.</text>
</comment>
<name>A0A0I9U8W0_9MYCO</name>
<dbReference type="EMBL" id="LDPR01000002">
    <property type="protein sequence ID" value="KLO38631.1"/>
    <property type="molecule type" value="Genomic_DNA"/>
</dbReference>
<sequence length="107" mass="11907">MNFDTPFLVTYHIVATLLMMIVDVVVIVLQLIEMVVPDPIIDLWFGIIDMLILAAILTRHSCGLNAKYVGRLGDWGVGFVADCVANWHWRRVPRGPVERRGAGGGAY</sequence>
<evidence type="ECO:0000256" key="1">
    <source>
        <dbReference type="SAM" id="Phobius"/>
    </source>
</evidence>
<gene>
    <name evidence="2" type="ORF">ABH38_04550</name>
</gene>
<proteinExistence type="predicted"/>
<dbReference type="AlphaFoldDB" id="A0A0I9U8W0"/>
<evidence type="ECO:0000313" key="2">
    <source>
        <dbReference type="EMBL" id="KLO38631.1"/>
    </source>
</evidence>
<protein>
    <submittedName>
        <fullName evidence="2">Uncharacterized protein</fullName>
    </submittedName>
</protein>
<feature type="transmembrane region" description="Helical" evidence="1">
    <location>
        <begin position="41"/>
        <end position="58"/>
    </location>
</feature>
<reference evidence="2 3" key="1">
    <citation type="submission" date="2015-05" db="EMBL/GenBank/DDBJ databases">
        <title>Genome sequence of Mycobacterium haemophilum.</title>
        <authorList>
            <person name="Greninger A.L."/>
            <person name="Cunningham G."/>
            <person name="Miller S."/>
        </authorList>
    </citation>
    <scope>NUCLEOTIDE SEQUENCE [LARGE SCALE GENOMIC DNA]</scope>
    <source>
        <strain evidence="3">UC1</strain>
    </source>
</reference>
<keyword evidence="1" id="KW-0812">Transmembrane</keyword>
<dbReference type="PATRIC" id="fig|29311.18.peg.3689"/>
<keyword evidence="3" id="KW-1185">Reference proteome</keyword>
<keyword evidence="1" id="KW-1133">Transmembrane helix</keyword>
<feature type="transmembrane region" description="Helical" evidence="1">
    <location>
        <begin position="7"/>
        <end position="29"/>
    </location>
</feature>
<evidence type="ECO:0000313" key="3">
    <source>
        <dbReference type="Proteomes" id="UP000036334"/>
    </source>
</evidence>
<dbReference type="Proteomes" id="UP000036334">
    <property type="component" value="Unassembled WGS sequence"/>
</dbReference>
<keyword evidence="1" id="KW-0472">Membrane</keyword>
<dbReference type="RefSeq" id="WP_047314354.1">
    <property type="nucleotide sequence ID" value="NZ_LDPQ01000005.1"/>
</dbReference>
<organism evidence="2 3">
    <name type="scientific">Mycobacterium haemophilum</name>
    <dbReference type="NCBI Taxonomy" id="29311"/>
    <lineage>
        <taxon>Bacteria</taxon>
        <taxon>Bacillati</taxon>
        <taxon>Actinomycetota</taxon>
        <taxon>Actinomycetes</taxon>
        <taxon>Mycobacteriales</taxon>
        <taxon>Mycobacteriaceae</taxon>
        <taxon>Mycobacterium</taxon>
    </lineage>
</organism>